<protein>
    <submittedName>
        <fullName evidence="1">Uncharacterized protein</fullName>
    </submittedName>
</protein>
<name>A0A1I6HSQ8_9GAMM</name>
<sequence length="285" mass="31372">MDEHKGADHVIRGFNPSTIFANGFSLGSADLIQGGSLRVVGRTVSALLQHVVDEEGGRAFTGATIILPPISATKDTEVSVFNALIQATEELRGYELDELERPILPRLVRILHSPSLNIDDLLATAQKQGKRRLVAIASASQYRDPKLELIPTFGISSVRMNEDRWTPHVTSLCRLLVPIVEELDGYGLVHVMEAPAKRPSNSEQLVSVDNCYVTALFSETDLEGEFNFQTQKLKTMILQDRLLEVITELDDLGLAKGAQLHALAQLLAGTGRDRETLKIIEELLL</sequence>
<reference evidence="2" key="1">
    <citation type="submission" date="2016-10" db="EMBL/GenBank/DDBJ databases">
        <authorList>
            <person name="Varghese N."/>
            <person name="Submissions S."/>
        </authorList>
    </citation>
    <scope>NUCLEOTIDE SEQUENCE [LARGE SCALE GENOMIC DNA]</scope>
    <source>
        <strain evidence="2">CGMCC 1.9167</strain>
    </source>
</reference>
<dbReference type="AlphaFoldDB" id="A0A1I6HSQ8"/>
<keyword evidence="2" id="KW-1185">Reference proteome</keyword>
<dbReference type="EMBL" id="FOYW01000001">
    <property type="protein sequence ID" value="SFR57475.1"/>
    <property type="molecule type" value="Genomic_DNA"/>
</dbReference>
<gene>
    <name evidence="1" type="ORF">SAMN05216203_1504</name>
</gene>
<organism evidence="1 2">
    <name type="scientific">Marinobacter daqiaonensis</name>
    <dbReference type="NCBI Taxonomy" id="650891"/>
    <lineage>
        <taxon>Bacteria</taxon>
        <taxon>Pseudomonadati</taxon>
        <taxon>Pseudomonadota</taxon>
        <taxon>Gammaproteobacteria</taxon>
        <taxon>Pseudomonadales</taxon>
        <taxon>Marinobacteraceae</taxon>
        <taxon>Marinobacter</taxon>
    </lineage>
</organism>
<evidence type="ECO:0000313" key="2">
    <source>
        <dbReference type="Proteomes" id="UP000198644"/>
    </source>
</evidence>
<dbReference type="STRING" id="650891.SAMN05216203_1504"/>
<evidence type="ECO:0000313" key="1">
    <source>
        <dbReference type="EMBL" id="SFR57475.1"/>
    </source>
</evidence>
<proteinExistence type="predicted"/>
<accession>A0A1I6HSQ8</accession>
<dbReference type="OrthoDB" id="7592245at2"/>
<dbReference type="RefSeq" id="WP_092010308.1">
    <property type="nucleotide sequence ID" value="NZ_FOYW01000001.1"/>
</dbReference>
<dbReference type="Proteomes" id="UP000198644">
    <property type="component" value="Unassembled WGS sequence"/>
</dbReference>